<evidence type="ECO:0000256" key="3">
    <source>
        <dbReference type="ARBA" id="ARBA00023163"/>
    </source>
</evidence>
<organism evidence="6 7">
    <name type="scientific">Egicoccus halophilus</name>
    <dbReference type="NCBI Taxonomy" id="1670830"/>
    <lineage>
        <taxon>Bacteria</taxon>
        <taxon>Bacillati</taxon>
        <taxon>Actinomycetota</taxon>
        <taxon>Nitriliruptoria</taxon>
        <taxon>Egicoccales</taxon>
        <taxon>Egicoccaceae</taxon>
        <taxon>Egicoccus</taxon>
    </lineage>
</organism>
<dbReference type="PANTHER" id="PTHR38445">
    <property type="entry name" value="HTH-TYPE TRANSCRIPTIONAL REPRESSOR YTRA"/>
    <property type="match status" value="1"/>
</dbReference>
<reference evidence="6" key="1">
    <citation type="journal article" date="2014" name="Int. J. Syst. Evol. Microbiol.">
        <title>Complete genome sequence of Corynebacterium casei LMG S-19264T (=DSM 44701T), isolated from a smear-ripened cheese.</title>
        <authorList>
            <consortium name="US DOE Joint Genome Institute (JGI-PGF)"/>
            <person name="Walter F."/>
            <person name="Albersmeier A."/>
            <person name="Kalinowski J."/>
            <person name="Ruckert C."/>
        </authorList>
    </citation>
    <scope>NUCLEOTIDE SEQUENCE</scope>
    <source>
        <strain evidence="6">CGMCC 1.14988</strain>
    </source>
</reference>
<dbReference type="InterPro" id="IPR000524">
    <property type="entry name" value="Tscrpt_reg_HTH_GntR"/>
</dbReference>
<keyword evidence="3" id="KW-0804">Transcription</keyword>
<evidence type="ECO:0000256" key="2">
    <source>
        <dbReference type="ARBA" id="ARBA00023125"/>
    </source>
</evidence>
<dbReference type="Gene3D" id="1.10.10.10">
    <property type="entry name" value="Winged helix-like DNA-binding domain superfamily/Winged helix DNA-binding domain"/>
    <property type="match status" value="1"/>
</dbReference>
<dbReference type="AlphaFoldDB" id="A0A8J3EXZ4"/>
<dbReference type="SMART" id="SM00345">
    <property type="entry name" value="HTH_GNTR"/>
    <property type="match status" value="1"/>
</dbReference>
<dbReference type="RefSeq" id="WP_130649105.1">
    <property type="nucleotide sequence ID" value="NZ_BMHA01000007.1"/>
</dbReference>
<evidence type="ECO:0000313" key="6">
    <source>
        <dbReference type="EMBL" id="GGI06823.1"/>
    </source>
</evidence>
<evidence type="ECO:0000259" key="5">
    <source>
        <dbReference type="PROSITE" id="PS50949"/>
    </source>
</evidence>
<feature type="compositionally biased region" description="Basic and acidic residues" evidence="4">
    <location>
        <begin position="75"/>
        <end position="88"/>
    </location>
</feature>
<feature type="region of interest" description="Disordered" evidence="4">
    <location>
        <begin position="128"/>
        <end position="157"/>
    </location>
</feature>
<dbReference type="CDD" id="cd07377">
    <property type="entry name" value="WHTH_GntR"/>
    <property type="match status" value="1"/>
</dbReference>
<evidence type="ECO:0000256" key="1">
    <source>
        <dbReference type="ARBA" id="ARBA00023015"/>
    </source>
</evidence>
<dbReference type="GO" id="GO:0003700">
    <property type="term" value="F:DNA-binding transcription factor activity"/>
    <property type="evidence" value="ECO:0007669"/>
    <property type="project" value="InterPro"/>
</dbReference>
<sequence>MRVAVEAGSPVPPYEQLRAQIAGLVASGGLPAGRRLPPIRQLAADLAIAPGTVARAYRELEQAGLVVSRGRRGTRVVDHPPVEVPPDTRGRLQAAAERFAATAQQLGAAPEDALALVRHALEEGAAVGAPVEAADRAPAAPNGTAPYGDGERPATTG</sequence>
<keyword evidence="7" id="KW-1185">Reference proteome</keyword>
<feature type="domain" description="HTH gntR-type" evidence="5">
    <location>
        <begin position="11"/>
        <end position="79"/>
    </location>
</feature>
<dbReference type="OrthoDB" id="4307011at2"/>
<feature type="region of interest" description="Disordered" evidence="4">
    <location>
        <begin position="69"/>
        <end position="88"/>
    </location>
</feature>
<dbReference type="Proteomes" id="UP000650511">
    <property type="component" value="Unassembled WGS sequence"/>
</dbReference>
<comment type="caution">
    <text evidence="6">The sequence shown here is derived from an EMBL/GenBank/DDBJ whole genome shotgun (WGS) entry which is preliminary data.</text>
</comment>
<dbReference type="PROSITE" id="PS50949">
    <property type="entry name" value="HTH_GNTR"/>
    <property type="match status" value="1"/>
</dbReference>
<name>A0A8J3EXZ4_9ACTN</name>
<dbReference type="GO" id="GO:0003677">
    <property type="term" value="F:DNA binding"/>
    <property type="evidence" value="ECO:0007669"/>
    <property type="project" value="UniProtKB-KW"/>
</dbReference>
<keyword evidence="1" id="KW-0805">Transcription regulation</keyword>
<feature type="compositionally biased region" description="Low complexity" evidence="4">
    <location>
        <begin position="128"/>
        <end position="145"/>
    </location>
</feature>
<reference evidence="6" key="2">
    <citation type="submission" date="2020-09" db="EMBL/GenBank/DDBJ databases">
        <authorList>
            <person name="Sun Q."/>
            <person name="Zhou Y."/>
        </authorList>
    </citation>
    <scope>NUCLEOTIDE SEQUENCE</scope>
    <source>
        <strain evidence="6">CGMCC 1.14988</strain>
    </source>
</reference>
<evidence type="ECO:0000313" key="7">
    <source>
        <dbReference type="Proteomes" id="UP000650511"/>
    </source>
</evidence>
<dbReference type="EMBL" id="BMHA01000007">
    <property type="protein sequence ID" value="GGI06823.1"/>
    <property type="molecule type" value="Genomic_DNA"/>
</dbReference>
<evidence type="ECO:0000256" key="4">
    <source>
        <dbReference type="SAM" id="MobiDB-lite"/>
    </source>
</evidence>
<keyword evidence="2" id="KW-0238">DNA-binding</keyword>
<dbReference type="PANTHER" id="PTHR38445:SF9">
    <property type="entry name" value="HTH-TYPE TRANSCRIPTIONAL REPRESSOR YTRA"/>
    <property type="match status" value="1"/>
</dbReference>
<accession>A0A8J3EXZ4</accession>
<protein>
    <submittedName>
        <fullName evidence="6">GntR family transcriptional regulator</fullName>
    </submittedName>
</protein>
<dbReference type="InterPro" id="IPR036390">
    <property type="entry name" value="WH_DNA-bd_sf"/>
</dbReference>
<dbReference type="SUPFAM" id="SSF46785">
    <property type="entry name" value="Winged helix' DNA-binding domain"/>
    <property type="match status" value="1"/>
</dbReference>
<proteinExistence type="predicted"/>
<dbReference type="Pfam" id="PF00392">
    <property type="entry name" value="GntR"/>
    <property type="match status" value="1"/>
</dbReference>
<dbReference type="InterPro" id="IPR036388">
    <property type="entry name" value="WH-like_DNA-bd_sf"/>
</dbReference>
<gene>
    <name evidence="6" type="ORF">GCM10011354_21020</name>
</gene>